<feature type="domain" description="Tripartite ATP-independent periplasmic transporters DctQ component" evidence="10">
    <location>
        <begin position="15"/>
        <end position="149"/>
    </location>
</feature>
<dbReference type="GO" id="GO:0005886">
    <property type="term" value="C:plasma membrane"/>
    <property type="evidence" value="ECO:0007669"/>
    <property type="project" value="UniProtKB-SubCell"/>
</dbReference>
<evidence type="ECO:0000313" key="12">
    <source>
        <dbReference type="Proteomes" id="UP001165427"/>
    </source>
</evidence>
<evidence type="ECO:0000256" key="8">
    <source>
        <dbReference type="ARBA" id="ARBA00038436"/>
    </source>
</evidence>
<keyword evidence="5 9" id="KW-0812">Transmembrane</keyword>
<feature type="transmembrane region" description="Helical" evidence="9">
    <location>
        <begin position="34"/>
        <end position="57"/>
    </location>
</feature>
<organism evidence="11 12">
    <name type="scientific">Desulfatitalea alkaliphila</name>
    <dbReference type="NCBI Taxonomy" id="2929485"/>
    <lineage>
        <taxon>Bacteria</taxon>
        <taxon>Pseudomonadati</taxon>
        <taxon>Thermodesulfobacteriota</taxon>
        <taxon>Desulfobacteria</taxon>
        <taxon>Desulfobacterales</taxon>
        <taxon>Desulfosarcinaceae</taxon>
        <taxon>Desulfatitalea</taxon>
    </lineage>
</organism>
<dbReference type="EMBL" id="JALJRB010000003">
    <property type="protein sequence ID" value="MCJ8499847.1"/>
    <property type="molecule type" value="Genomic_DNA"/>
</dbReference>
<evidence type="ECO:0000259" key="10">
    <source>
        <dbReference type="Pfam" id="PF04290"/>
    </source>
</evidence>
<evidence type="ECO:0000256" key="1">
    <source>
        <dbReference type="ARBA" id="ARBA00004429"/>
    </source>
</evidence>
<dbReference type="PANTHER" id="PTHR35011">
    <property type="entry name" value="2,3-DIKETO-L-GULONATE TRAP TRANSPORTER SMALL PERMEASE PROTEIN YIAM"/>
    <property type="match status" value="1"/>
</dbReference>
<feature type="transmembrane region" description="Helical" evidence="9">
    <location>
        <begin position="123"/>
        <end position="146"/>
    </location>
</feature>
<dbReference type="Pfam" id="PF04290">
    <property type="entry name" value="DctQ"/>
    <property type="match status" value="1"/>
</dbReference>
<proteinExistence type="inferred from homology"/>
<keyword evidence="7 9" id="KW-0472">Membrane</keyword>
<evidence type="ECO:0000256" key="4">
    <source>
        <dbReference type="ARBA" id="ARBA00022519"/>
    </source>
</evidence>
<dbReference type="AlphaFoldDB" id="A0AA41QZA5"/>
<dbReference type="Proteomes" id="UP001165427">
    <property type="component" value="Unassembled WGS sequence"/>
</dbReference>
<gene>
    <name evidence="11" type="ORF">MRX98_04620</name>
</gene>
<accession>A0AA41QZA5</accession>
<feature type="transmembrane region" description="Helical" evidence="9">
    <location>
        <begin position="78"/>
        <end position="103"/>
    </location>
</feature>
<comment type="subcellular location">
    <subcellularLocation>
        <location evidence="1">Cell inner membrane</location>
        <topology evidence="1">Multi-pass membrane protein</topology>
    </subcellularLocation>
</comment>
<comment type="caution">
    <text evidence="11">The sequence shown here is derived from an EMBL/GenBank/DDBJ whole genome shotgun (WGS) entry which is preliminary data.</text>
</comment>
<keyword evidence="2" id="KW-0813">Transport</keyword>
<dbReference type="InterPro" id="IPR007387">
    <property type="entry name" value="TRAP_DctQ"/>
</dbReference>
<keyword evidence="6 9" id="KW-1133">Transmembrane helix</keyword>
<dbReference type="InterPro" id="IPR055348">
    <property type="entry name" value="DctQ"/>
</dbReference>
<comment type="similarity">
    <text evidence="8">Belongs to the TRAP transporter small permease family.</text>
</comment>
<keyword evidence="4" id="KW-0997">Cell inner membrane</keyword>
<sequence>MGRLGRLIALLILPLIAIIVYSALKSYFFRSPPIWTFEMSLFLFGGFFMLGSAYCHMLKKHVAVDIINHYLSARWRRVQGVFAEAVVLFVAIVIIYISVPSAWRSTLIGERSILQTPFNPPIWWFRWIIPISCLLIAVQACIDIVAHIRGTSEISYDSDPLQETE</sequence>
<evidence type="ECO:0000313" key="11">
    <source>
        <dbReference type="EMBL" id="MCJ8499847.1"/>
    </source>
</evidence>
<evidence type="ECO:0000256" key="9">
    <source>
        <dbReference type="SAM" id="Phobius"/>
    </source>
</evidence>
<name>A0AA41QZA5_9BACT</name>
<evidence type="ECO:0000256" key="6">
    <source>
        <dbReference type="ARBA" id="ARBA00022989"/>
    </source>
</evidence>
<keyword evidence="12" id="KW-1185">Reference proteome</keyword>
<evidence type="ECO:0000256" key="5">
    <source>
        <dbReference type="ARBA" id="ARBA00022692"/>
    </source>
</evidence>
<dbReference type="RefSeq" id="WP_246903406.1">
    <property type="nucleotide sequence ID" value="NZ_JALJRB010000003.1"/>
</dbReference>
<evidence type="ECO:0000256" key="2">
    <source>
        <dbReference type="ARBA" id="ARBA00022448"/>
    </source>
</evidence>
<reference evidence="11" key="1">
    <citation type="submission" date="2022-04" db="EMBL/GenBank/DDBJ databases">
        <title>Desulfatitalea alkaliphila sp. nov., a novel anaerobic sulfate-reducing bacterium isolated from terrestrial mud volcano, Taman Peninsula, Russia.</title>
        <authorList>
            <person name="Khomyakova M.A."/>
            <person name="Merkel A.Y."/>
            <person name="Slobodkin A.I."/>
        </authorList>
    </citation>
    <scope>NUCLEOTIDE SEQUENCE</scope>
    <source>
        <strain evidence="11">M08but</strain>
    </source>
</reference>
<keyword evidence="3" id="KW-1003">Cell membrane</keyword>
<evidence type="ECO:0000256" key="3">
    <source>
        <dbReference type="ARBA" id="ARBA00022475"/>
    </source>
</evidence>
<feature type="transmembrane region" description="Helical" evidence="9">
    <location>
        <begin position="7"/>
        <end position="28"/>
    </location>
</feature>
<protein>
    <submittedName>
        <fullName evidence="11">TRAP transporter small permease</fullName>
    </submittedName>
</protein>
<evidence type="ECO:0000256" key="7">
    <source>
        <dbReference type="ARBA" id="ARBA00023136"/>
    </source>
</evidence>